<organism evidence="1 2">
    <name type="scientific">Rangifer tarandus platyrhynchus</name>
    <name type="common">Svalbard reindeer</name>
    <dbReference type="NCBI Taxonomy" id="3082113"/>
    <lineage>
        <taxon>Eukaryota</taxon>
        <taxon>Metazoa</taxon>
        <taxon>Chordata</taxon>
        <taxon>Craniata</taxon>
        <taxon>Vertebrata</taxon>
        <taxon>Euteleostomi</taxon>
        <taxon>Mammalia</taxon>
        <taxon>Eutheria</taxon>
        <taxon>Laurasiatheria</taxon>
        <taxon>Artiodactyla</taxon>
        <taxon>Ruminantia</taxon>
        <taxon>Pecora</taxon>
        <taxon>Cervidae</taxon>
        <taxon>Odocoileinae</taxon>
        <taxon>Rangifer</taxon>
    </lineage>
</organism>
<protein>
    <submittedName>
        <fullName evidence="1">Uncharacterized protein</fullName>
    </submittedName>
</protein>
<evidence type="ECO:0000313" key="1">
    <source>
        <dbReference type="EMBL" id="CAN0555726.1"/>
    </source>
</evidence>
<gene>
    <name evidence="1" type="ORF">MRATA1EN22A_LOCUS26869</name>
</gene>
<proteinExistence type="predicted"/>
<reference evidence="1" key="2">
    <citation type="submission" date="2025-03" db="EMBL/GenBank/DDBJ databases">
        <authorList>
            <consortium name="ELIXIR-Norway"/>
            <consortium name="Elixir Norway"/>
        </authorList>
    </citation>
    <scope>NUCLEOTIDE SEQUENCE</scope>
</reference>
<dbReference type="EMBL" id="OX596091">
    <property type="protein sequence ID" value="CAN0555726.1"/>
    <property type="molecule type" value="Genomic_DNA"/>
</dbReference>
<name>A0AC60A4M6_RANTA</name>
<evidence type="ECO:0000313" key="2">
    <source>
        <dbReference type="Proteomes" id="UP001162501"/>
    </source>
</evidence>
<reference evidence="1" key="1">
    <citation type="submission" date="2023-05" db="EMBL/GenBank/DDBJ databases">
        <authorList>
            <consortium name="ELIXIR-Norway"/>
        </authorList>
    </citation>
    <scope>NUCLEOTIDE SEQUENCE</scope>
</reference>
<sequence length="153" mass="16750">MGFSRQKYWSGLPCPPPGDLPDPGMEPTSLKPGMAGRFTATRETTPPLSLAFGKAGYFTGMLLISRPQASPSPSHGSLRVTELGASCGGLHMGRENQVQPTFSFEHFQVIASKDFRELRKSVDFSELIRLQQYTQIQFISISEASLVAQSVKN</sequence>
<accession>A0AC60A4M6</accession>
<dbReference type="Proteomes" id="UP001162501">
    <property type="component" value="Chromosome 7"/>
</dbReference>